<dbReference type="Gene3D" id="1.10.196.10">
    <property type="match status" value="1"/>
</dbReference>
<dbReference type="SUPFAM" id="SSF48097">
    <property type="entry name" value="Regulator of G-protein signaling, RGS"/>
    <property type="match status" value="1"/>
</dbReference>
<dbReference type="GeneTree" id="ENSGT00940000164081"/>
<dbReference type="InParanoid" id="A0A3Q1HPK8"/>
<dbReference type="AlphaFoldDB" id="A0A3Q1HPK8"/>
<protein>
    <submittedName>
        <fullName evidence="2">Regulator of G protein signaling 5b</fullName>
    </submittedName>
</protein>
<dbReference type="PANTHER" id="PTHR10845:SF265">
    <property type="entry name" value="REGULATOR OF G PROTEIN-SIGNALING 5B"/>
    <property type="match status" value="1"/>
</dbReference>
<proteinExistence type="predicted"/>
<organism evidence="2 3">
    <name type="scientific">Acanthochromis polyacanthus</name>
    <name type="common">spiny chromis</name>
    <dbReference type="NCBI Taxonomy" id="80966"/>
    <lineage>
        <taxon>Eukaryota</taxon>
        <taxon>Metazoa</taxon>
        <taxon>Chordata</taxon>
        <taxon>Craniata</taxon>
        <taxon>Vertebrata</taxon>
        <taxon>Euteleostomi</taxon>
        <taxon>Actinopterygii</taxon>
        <taxon>Neopterygii</taxon>
        <taxon>Teleostei</taxon>
        <taxon>Neoteleostei</taxon>
        <taxon>Acanthomorphata</taxon>
        <taxon>Ovalentaria</taxon>
        <taxon>Pomacentridae</taxon>
        <taxon>Acanthochromis</taxon>
    </lineage>
</organism>
<dbReference type="InterPro" id="IPR016137">
    <property type="entry name" value="RGS"/>
</dbReference>
<feature type="domain" description="RGS" evidence="1">
    <location>
        <begin position="59"/>
        <end position="174"/>
    </location>
</feature>
<name>A0A3Q1HPK8_9TELE</name>
<dbReference type="FunFam" id="1.10.167.10:FF:000001">
    <property type="entry name" value="Putative regulator of g-protein signaling 12"/>
    <property type="match status" value="1"/>
</dbReference>
<dbReference type="Gene3D" id="1.10.167.10">
    <property type="entry name" value="Regulator of G-protein Signalling 4, domain 2"/>
    <property type="match status" value="1"/>
</dbReference>
<reference evidence="2" key="1">
    <citation type="submission" date="2025-08" db="UniProtKB">
        <authorList>
            <consortium name="Ensembl"/>
        </authorList>
    </citation>
    <scope>IDENTIFICATION</scope>
</reference>
<dbReference type="InterPro" id="IPR044926">
    <property type="entry name" value="RGS_subdomain_2"/>
</dbReference>
<dbReference type="InterPro" id="IPR024066">
    <property type="entry name" value="RGS_subdom1/3"/>
</dbReference>
<sequence>MCYFSLFEQQIIMLFRIIKLSLLPSSSLKMTNSSKTFSQLLFLSISMKFVNEPLKWKESFEKLLSSQNGLCLFRAFLVSEFSEENIAFYLACEDYRTTKPSKLAAKAKKIYDEFIGSDTPREVNLDHVTKAITKENVEQPTQSCFDLAQAKIYTLMEKDCYPRFLKSSMYLELTRKTKRG</sequence>
<dbReference type="STRING" id="80966.ENSAPOP00000029850"/>
<dbReference type="PROSITE" id="PS50132">
    <property type="entry name" value="RGS"/>
    <property type="match status" value="1"/>
</dbReference>
<keyword evidence="3" id="KW-1185">Reference proteome</keyword>
<evidence type="ECO:0000259" key="1">
    <source>
        <dbReference type="PROSITE" id="PS50132"/>
    </source>
</evidence>
<accession>A0A3Q1HPK8</accession>
<reference evidence="2" key="2">
    <citation type="submission" date="2025-09" db="UniProtKB">
        <authorList>
            <consortium name="Ensembl"/>
        </authorList>
    </citation>
    <scope>IDENTIFICATION</scope>
</reference>
<dbReference type="Ensembl" id="ENSAPOT00000021366.1">
    <property type="protein sequence ID" value="ENSAPOP00000029850.1"/>
    <property type="gene ID" value="ENSAPOG00000016064.1"/>
</dbReference>
<evidence type="ECO:0000313" key="2">
    <source>
        <dbReference type="Ensembl" id="ENSAPOP00000029850.1"/>
    </source>
</evidence>
<evidence type="ECO:0000313" key="3">
    <source>
        <dbReference type="Proteomes" id="UP000257200"/>
    </source>
</evidence>
<dbReference type="Proteomes" id="UP000257200">
    <property type="component" value="Unplaced"/>
</dbReference>
<dbReference type="PANTHER" id="PTHR10845">
    <property type="entry name" value="REGULATOR OF G PROTEIN SIGNALING"/>
    <property type="match status" value="1"/>
</dbReference>
<dbReference type="InterPro" id="IPR036305">
    <property type="entry name" value="RGS_sf"/>
</dbReference>
<dbReference type="PRINTS" id="PR01301">
    <property type="entry name" value="RGSPROTEIN"/>
</dbReference>
<dbReference type="SMART" id="SM00315">
    <property type="entry name" value="RGS"/>
    <property type="match status" value="1"/>
</dbReference>
<dbReference type="Pfam" id="PF00615">
    <property type="entry name" value="RGS"/>
    <property type="match status" value="1"/>
</dbReference>